<comment type="subcellular location">
    <subcellularLocation>
        <location evidence="9">Cytoplasm</location>
    </subcellularLocation>
</comment>
<evidence type="ECO:0000256" key="5">
    <source>
        <dbReference type="ARBA" id="ARBA00022801"/>
    </source>
</evidence>
<comment type="pathway">
    <text evidence="1 9">Glycan biosynthesis; sucrose metabolism.</text>
</comment>
<comment type="similarity">
    <text evidence="2 8">Belongs to the glycosyl hydrolase 32 family.</text>
</comment>
<dbReference type="Gene3D" id="2.60.120.560">
    <property type="entry name" value="Exo-inulinase, domain 1"/>
    <property type="match status" value="1"/>
</dbReference>
<dbReference type="EMBL" id="CAKD01000001">
    <property type="protein sequence ID" value="CCI84325.1"/>
    <property type="molecule type" value="Genomic_DNA"/>
</dbReference>
<dbReference type="InterPro" id="IPR018053">
    <property type="entry name" value="Glyco_hydro_32_AS"/>
</dbReference>
<dbReference type="GO" id="GO:0005737">
    <property type="term" value="C:cytoplasm"/>
    <property type="evidence" value="ECO:0007669"/>
    <property type="project" value="UniProtKB-SubCell"/>
</dbReference>
<dbReference type="Proteomes" id="UP000009311">
    <property type="component" value="Unassembled WGS sequence"/>
</dbReference>
<evidence type="ECO:0000259" key="11">
    <source>
        <dbReference type="Pfam" id="PF08244"/>
    </source>
</evidence>
<dbReference type="SMART" id="SM00640">
    <property type="entry name" value="Glyco_32"/>
    <property type="match status" value="1"/>
</dbReference>
<keyword evidence="5 8" id="KW-0378">Hydrolase</keyword>
<dbReference type="RefSeq" id="WP_009558872.1">
    <property type="nucleotide sequence ID" value="NZ_AYZN01000004.1"/>
</dbReference>
<dbReference type="InterPro" id="IPR023296">
    <property type="entry name" value="Glyco_hydro_beta-prop_sf"/>
</dbReference>
<dbReference type="NCBIfam" id="TIGR01322">
    <property type="entry name" value="scrB_fam"/>
    <property type="match status" value="1"/>
</dbReference>
<dbReference type="eggNOG" id="COG1621">
    <property type="taxonomic scope" value="Bacteria"/>
</dbReference>
<evidence type="ECO:0000256" key="3">
    <source>
        <dbReference type="ARBA" id="ARBA00012758"/>
    </source>
</evidence>
<evidence type="ECO:0000256" key="4">
    <source>
        <dbReference type="ARBA" id="ARBA00019623"/>
    </source>
</evidence>
<dbReference type="InterPro" id="IPR006232">
    <property type="entry name" value="Suc6P_hydrolase"/>
</dbReference>
<evidence type="ECO:0000256" key="2">
    <source>
        <dbReference type="ARBA" id="ARBA00009902"/>
    </source>
</evidence>
<dbReference type="PANTHER" id="PTHR43101:SF1">
    <property type="entry name" value="BETA-FRUCTOSIDASE"/>
    <property type="match status" value="1"/>
</dbReference>
<protein>
    <recommendedName>
        <fullName evidence="4 8">Sucrose-6-phosphate hydrolase</fullName>
        <ecNumber evidence="3 8">3.2.1.26</ecNumber>
    </recommendedName>
    <alternativeName>
        <fullName evidence="7 9">Invertase</fullName>
    </alternativeName>
</protein>
<sequence length="476" mass="54207">MEWSKAQRYLPYDQWSAAELLKLQAQATNSPYQLQYHIRPQSGLLNDPNGFCYFNGKYHVFYQSFPFGAVHGLKSWMHEASSDLVHWENLGLAILPDGKYDSHGAYSGSAIAIDDKLFLMYTGNHRDQNWQRTAYQLGAWMDKQNQITKVDQPLFKNDQAVTEHFRDPQILHQNGRYYAIIGAQDAQTKAGEILVYESLDLSSWQKVGRLNLDPLGYMIECPNLVYVDGRPVLFFCPQGLDKKQVHYDNIYPNMYLVLDEIDLATATVKVSQPLRQLDFGFDVYASQAFNQGTDCYLISWAGLPDITYPTDSENWANCLSQVKELHLKDNQLIQKPAKAMKSLRQNGEVFKDQTSLFKQTDNQYELSLTIDKNQLASLELAKDSTSSLKVKFDTINGKLTLTRDQGAFAQKYGLNRAVNLEANSDIKVDIFVDHSLIEIFVNGGQAVLTSRFFNLGTGIEFLAPCKYQATYWPIVK</sequence>
<evidence type="ECO:0000256" key="8">
    <source>
        <dbReference type="RuleBase" id="RU362110"/>
    </source>
</evidence>
<reference evidence="12 13" key="1">
    <citation type="submission" date="2012-06" db="EMBL/GenBank/DDBJ databases">
        <title>Draft Genome Sequence of Lactobacillus pasteurii CRBIP 24.76T.</title>
        <authorList>
            <person name="Cousin S."/>
            <person name="Bouchier C."/>
            <person name="Loux V."/>
            <person name="Ma L."/>
            <person name="Creno S."/>
            <person name="Bizet C."/>
            <person name="Clermont D."/>
        </authorList>
    </citation>
    <scope>NUCLEOTIDE SEQUENCE [LARGE SCALE GENOMIC DNA]</scope>
    <source>
        <strain evidence="13">CRBIP 24.76T</strain>
    </source>
</reference>
<dbReference type="PANTHER" id="PTHR43101">
    <property type="entry name" value="BETA-FRUCTOSIDASE"/>
    <property type="match status" value="1"/>
</dbReference>
<dbReference type="Pfam" id="PF08244">
    <property type="entry name" value="Glyco_hydro_32C"/>
    <property type="match status" value="1"/>
</dbReference>
<gene>
    <name evidence="12" type="ORF">BN53_08930</name>
</gene>
<dbReference type="SUPFAM" id="SSF75005">
    <property type="entry name" value="Arabinanase/levansucrase/invertase"/>
    <property type="match status" value="1"/>
</dbReference>
<feature type="domain" description="Glycosyl hydrolase family 32 C-terminal" evidence="11">
    <location>
        <begin position="342"/>
        <end position="461"/>
    </location>
</feature>
<evidence type="ECO:0000256" key="1">
    <source>
        <dbReference type="ARBA" id="ARBA00004914"/>
    </source>
</evidence>
<evidence type="ECO:0000259" key="10">
    <source>
        <dbReference type="Pfam" id="PF00251"/>
    </source>
</evidence>
<dbReference type="Gene3D" id="2.115.10.20">
    <property type="entry name" value="Glycosyl hydrolase domain, family 43"/>
    <property type="match status" value="1"/>
</dbReference>
<dbReference type="PROSITE" id="PS00609">
    <property type="entry name" value="GLYCOSYL_HYDROL_F32"/>
    <property type="match status" value="1"/>
</dbReference>
<keyword evidence="13" id="KW-1185">Reference proteome</keyword>
<name>I7JX28_9LACO</name>
<dbReference type="InterPro" id="IPR001362">
    <property type="entry name" value="Glyco_hydro_32"/>
</dbReference>
<evidence type="ECO:0000313" key="12">
    <source>
        <dbReference type="EMBL" id="CCI84325.1"/>
    </source>
</evidence>
<feature type="domain" description="Glycosyl hydrolase family 32 N-terminal" evidence="10">
    <location>
        <begin position="37"/>
        <end position="336"/>
    </location>
</feature>
<evidence type="ECO:0000256" key="7">
    <source>
        <dbReference type="ARBA" id="ARBA00033367"/>
    </source>
</evidence>
<dbReference type="Pfam" id="PF00251">
    <property type="entry name" value="Glyco_hydro_32N"/>
    <property type="match status" value="1"/>
</dbReference>
<organism evidence="12 13">
    <name type="scientific">Lactobacillus pasteurii DSM 23907 = CRBIP 24.76</name>
    <dbReference type="NCBI Taxonomy" id="1423790"/>
    <lineage>
        <taxon>Bacteria</taxon>
        <taxon>Bacillati</taxon>
        <taxon>Bacillota</taxon>
        <taxon>Bacilli</taxon>
        <taxon>Lactobacillales</taxon>
        <taxon>Lactobacillaceae</taxon>
        <taxon>Lactobacillus</taxon>
    </lineage>
</organism>
<dbReference type="PATRIC" id="fig|1423790.3.peg.1377"/>
<evidence type="ECO:0000256" key="6">
    <source>
        <dbReference type="ARBA" id="ARBA00023295"/>
    </source>
</evidence>
<comment type="caution">
    <text evidence="12">The sequence shown here is derived from an EMBL/GenBank/DDBJ whole genome shotgun (WGS) entry which is preliminary data.</text>
</comment>
<dbReference type="EC" id="3.2.1.26" evidence="3 8"/>
<dbReference type="SUPFAM" id="SSF49899">
    <property type="entry name" value="Concanavalin A-like lectins/glucanases"/>
    <property type="match status" value="1"/>
</dbReference>
<accession>I7JX28</accession>
<dbReference type="AlphaFoldDB" id="I7JX28"/>
<dbReference type="OrthoDB" id="9759709at2"/>
<comment type="catalytic activity">
    <reaction evidence="8">
        <text>Hydrolysis of terminal non-reducing beta-D-fructofuranoside residues in beta-D-fructofuranosides.</text>
        <dbReference type="EC" id="3.2.1.26"/>
    </reaction>
</comment>
<comment type="function">
    <text evidence="9">Enables the bacterium to metabolize sucrose as a sole carbon source.</text>
</comment>
<dbReference type="InterPro" id="IPR013189">
    <property type="entry name" value="Glyco_hydro_32_C"/>
</dbReference>
<keyword evidence="9" id="KW-0963">Cytoplasm</keyword>
<dbReference type="GO" id="GO:0004564">
    <property type="term" value="F:beta-fructofuranosidase activity"/>
    <property type="evidence" value="ECO:0007669"/>
    <property type="project" value="UniProtKB-EC"/>
</dbReference>
<dbReference type="STRING" id="1423790.BN53_08930"/>
<dbReference type="InterPro" id="IPR013148">
    <property type="entry name" value="Glyco_hydro_32_N"/>
</dbReference>
<dbReference type="InterPro" id="IPR051214">
    <property type="entry name" value="GH32_Enzymes"/>
</dbReference>
<dbReference type="UniPathway" id="UPA00238"/>
<keyword evidence="9" id="KW-0119">Carbohydrate metabolism</keyword>
<dbReference type="GO" id="GO:0005985">
    <property type="term" value="P:sucrose metabolic process"/>
    <property type="evidence" value="ECO:0007669"/>
    <property type="project" value="UniProtKB-UniPathway"/>
</dbReference>
<proteinExistence type="inferred from homology"/>
<dbReference type="InterPro" id="IPR013320">
    <property type="entry name" value="ConA-like_dom_sf"/>
</dbReference>
<evidence type="ECO:0000313" key="13">
    <source>
        <dbReference type="Proteomes" id="UP000009311"/>
    </source>
</evidence>
<keyword evidence="6 8" id="KW-0326">Glycosidase</keyword>
<evidence type="ECO:0000256" key="9">
    <source>
        <dbReference type="RuleBase" id="RU365015"/>
    </source>
</evidence>
<dbReference type="CDD" id="cd18623">
    <property type="entry name" value="GH32_ScrB-like"/>
    <property type="match status" value="1"/>
</dbReference>